<comment type="caution">
    <text evidence="2">The sequence shown here is derived from an EMBL/GenBank/DDBJ whole genome shotgun (WGS) entry which is preliminary data.</text>
</comment>
<name>A0ABD5UAB2_9EURY</name>
<dbReference type="AlphaFoldDB" id="A0ABD5UAB2"/>
<keyword evidence="1" id="KW-0812">Transmembrane</keyword>
<accession>A0ABD5UAB2</accession>
<dbReference type="Proteomes" id="UP001596406">
    <property type="component" value="Unassembled WGS sequence"/>
</dbReference>
<gene>
    <name evidence="2" type="ORF">ACFQHK_12440</name>
</gene>
<feature type="transmembrane region" description="Helical" evidence="1">
    <location>
        <begin position="43"/>
        <end position="61"/>
    </location>
</feature>
<feature type="transmembrane region" description="Helical" evidence="1">
    <location>
        <begin position="82"/>
        <end position="105"/>
    </location>
</feature>
<feature type="transmembrane region" description="Helical" evidence="1">
    <location>
        <begin position="12"/>
        <end position="31"/>
    </location>
</feature>
<keyword evidence="1" id="KW-1133">Transmembrane helix</keyword>
<reference evidence="2 3" key="1">
    <citation type="journal article" date="2019" name="Int. J. Syst. Evol. Microbiol.">
        <title>The Global Catalogue of Microorganisms (GCM) 10K type strain sequencing project: providing services to taxonomists for standard genome sequencing and annotation.</title>
        <authorList>
            <consortium name="The Broad Institute Genomics Platform"/>
            <consortium name="The Broad Institute Genome Sequencing Center for Infectious Disease"/>
            <person name="Wu L."/>
            <person name="Ma J."/>
        </authorList>
    </citation>
    <scope>NUCLEOTIDE SEQUENCE [LARGE SCALE GENOMIC DNA]</scope>
    <source>
        <strain evidence="2 3">PSRA2</strain>
    </source>
</reference>
<evidence type="ECO:0000313" key="3">
    <source>
        <dbReference type="Proteomes" id="UP001596406"/>
    </source>
</evidence>
<evidence type="ECO:0000313" key="2">
    <source>
        <dbReference type="EMBL" id="MFC6837314.1"/>
    </source>
</evidence>
<keyword evidence="1" id="KW-0472">Membrane</keyword>
<organism evidence="2 3">
    <name type="scientific">Halomarina ordinaria</name>
    <dbReference type="NCBI Taxonomy" id="3033939"/>
    <lineage>
        <taxon>Archaea</taxon>
        <taxon>Methanobacteriati</taxon>
        <taxon>Methanobacteriota</taxon>
        <taxon>Stenosarchaea group</taxon>
        <taxon>Halobacteria</taxon>
        <taxon>Halobacteriales</taxon>
        <taxon>Natronomonadaceae</taxon>
        <taxon>Halomarina</taxon>
    </lineage>
</organism>
<proteinExistence type="predicted"/>
<keyword evidence="3" id="KW-1185">Reference proteome</keyword>
<dbReference type="EMBL" id="JBHSXM010000001">
    <property type="protein sequence ID" value="MFC6837314.1"/>
    <property type="molecule type" value="Genomic_DNA"/>
</dbReference>
<sequence length="106" mass="11398">MKLRNRRGTPVDPVPFLVVCAFAFMLSFSLGPGYCWAYGLGDAAAFGLPTALFGVAVAGAYHRLVWATRPSLLSEVPAESRLLRLCYGVVALFLLLGALSVPLLLR</sequence>
<dbReference type="RefSeq" id="WP_304448981.1">
    <property type="nucleotide sequence ID" value="NZ_JARRAH010000001.1"/>
</dbReference>
<protein>
    <submittedName>
        <fullName evidence="2">Uncharacterized protein</fullName>
    </submittedName>
</protein>
<evidence type="ECO:0000256" key="1">
    <source>
        <dbReference type="SAM" id="Phobius"/>
    </source>
</evidence>